<comment type="similarity">
    <text evidence="6">Belongs to the TOP6B family.</text>
</comment>
<keyword evidence="5 6" id="KW-0413">Isomerase</keyword>
<gene>
    <name evidence="6" type="primary">top6B</name>
    <name evidence="9" type="ORF">ENS19_08150</name>
</gene>
<dbReference type="GO" id="GO:0006260">
    <property type="term" value="P:DNA replication"/>
    <property type="evidence" value="ECO:0007669"/>
    <property type="project" value="UniProtKB-UniRule"/>
</dbReference>
<evidence type="ECO:0000256" key="3">
    <source>
        <dbReference type="ARBA" id="ARBA00023029"/>
    </source>
</evidence>
<feature type="region of interest" description="Disordered" evidence="7">
    <location>
        <begin position="1"/>
        <end position="41"/>
    </location>
</feature>
<comment type="caution">
    <text evidence="9">The sequence shown here is derived from an EMBL/GenBank/DDBJ whole genome shotgun (WGS) entry which is preliminary data.</text>
</comment>
<dbReference type="GO" id="GO:0003918">
    <property type="term" value="F:DNA topoisomerase type II (double strand cut, ATP-hydrolyzing) activity"/>
    <property type="evidence" value="ECO:0007669"/>
    <property type="project" value="UniProtKB-UniRule"/>
</dbReference>
<comment type="function">
    <text evidence="6">Relaxes both positive and negative superturns and exhibits a strong decatenase activity.</text>
</comment>
<feature type="binding site" evidence="6">
    <location>
        <position position="502"/>
    </location>
    <ligand>
        <name>ATP</name>
        <dbReference type="ChEBI" id="CHEBI:30616"/>
    </ligand>
</feature>
<dbReference type="InterPro" id="IPR005734">
    <property type="entry name" value="TopoVI_B"/>
</dbReference>
<dbReference type="PANTHER" id="PTHR48444">
    <property type="entry name" value="DNA TOPOISOMERASE 6 SUBUNIT B"/>
    <property type="match status" value="1"/>
</dbReference>
<keyword evidence="1 6" id="KW-0547">Nucleotide-binding</keyword>
<evidence type="ECO:0000256" key="7">
    <source>
        <dbReference type="SAM" id="MobiDB-lite"/>
    </source>
</evidence>
<dbReference type="GO" id="GO:0003677">
    <property type="term" value="F:DNA binding"/>
    <property type="evidence" value="ECO:0007669"/>
    <property type="project" value="UniProtKB-UniRule"/>
</dbReference>
<dbReference type="GO" id="GO:0006265">
    <property type="term" value="P:DNA topological change"/>
    <property type="evidence" value="ECO:0007669"/>
    <property type="project" value="UniProtKB-UniRule"/>
</dbReference>
<dbReference type="HAMAP" id="MF_00322">
    <property type="entry name" value="Top6B"/>
    <property type="match status" value="1"/>
</dbReference>
<keyword evidence="3 6" id="KW-0799">Topoisomerase</keyword>
<accession>A0A7C3J520</accession>
<protein>
    <recommendedName>
        <fullName evidence="6">Type 2 DNA topoisomerase 6 subunit B</fullName>
        <ecNumber evidence="6">5.6.2.2</ecNumber>
    </recommendedName>
    <alternativeName>
        <fullName evidence="6">Type II DNA topoisomerase VI subunit B</fullName>
        <shortName evidence="6">TopoVI-B</shortName>
    </alternativeName>
</protein>
<dbReference type="EC" id="5.6.2.2" evidence="6"/>
<comment type="caution">
    <text evidence="6">Lacks conserved residue(s) required for the propagation of feature annotation.</text>
</comment>
<dbReference type="Pfam" id="PF09239">
    <property type="entry name" value="Topo-VIb_trans"/>
    <property type="match status" value="1"/>
</dbReference>
<feature type="binding site" evidence="6">
    <location>
        <position position="138"/>
    </location>
    <ligand>
        <name>ATP</name>
        <dbReference type="ChEBI" id="CHEBI:30616"/>
    </ligand>
</feature>
<evidence type="ECO:0000256" key="5">
    <source>
        <dbReference type="ARBA" id="ARBA00023235"/>
    </source>
</evidence>
<evidence type="ECO:0000256" key="4">
    <source>
        <dbReference type="ARBA" id="ARBA00023125"/>
    </source>
</evidence>
<feature type="region of interest" description="Disordered" evidence="7">
    <location>
        <begin position="577"/>
        <end position="646"/>
    </location>
</feature>
<dbReference type="InterPro" id="IPR036890">
    <property type="entry name" value="HATPase_C_sf"/>
</dbReference>
<dbReference type="SUPFAM" id="SSF54211">
    <property type="entry name" value="Ribosomal protein S5 domain 2-like"/>
    <property type="match status" value="1"/>
</dbReference>
<dbReference type="EMBL" id="DSTX01000013">
    <property type="protein sequence ID" value="HFK21227.1"/>
    <property type="molecule type" value="Genomic_DNA"/>
</dbReference>
<dbReference type="Gene3D" id="3.30.230.10">
    <property type="match status" value="1"/>
</dbReference>
<name>A0A7C3J520_9CREN</name>
<keyword evidence="4 6" id="KW-0238">DNA-binding</keyword>
<comment type="subunit">
    <text evidence="6">Homodimer. Heterotetramer of two Top6A and two Top6B chains.</text>
</comment>
<proteinExistence type="inferred from homology"/>
<dbReference type="InterPro" id="IPR015320">
    <property type="entry name" value="TopoVI_B_transducer"/>
</dbReference>
<reference evidence="9" key="1">
    <citation type="journal article" date="2020" name="mSystems">
        <title>Genome- and Community-Level Interaction Insights into Carbon Utilization and Element Cycling Functions of Hydrothermarchaeota in Hydrothermal Sediment.</title>
        <authorList>
            <person name="Zhou Z."/>
            <person name="Liu Y."/>
            <person name="Xu W."/>
            <person name="Pan J."/>
            <person name="Luo Z.H."/>
            <person name="Li M."/>
        </authorList>
    </citation>
    <scope>NUCLEOTIDE SEQUENCE [LARGE SCALE GENOMIC DNA]</scope>
    <source>
        <strain evidence="9">SpSt-468</strain>
    </source>
</reference>
<comment type="catalytic activity">
    <reaction evidence="6">
        <text>ATP-dependent breakage, passage and rejoining of double-stranded DNA.</text>
        <dbReference type="EC" id="5.6.2.2"/>
    </reaction>
</comment>
<dbReference type="Gene3D" id="3.30.565.10">
    <property type="entry name" value="Histidine kinase-like ATPase, C-terminal domain"/>
    <property type="match status" value="1"/>
</dbReference>
<dbReference type="AlphaFoldDB" id="A0A7C3J520"/>
<evidence type="ECO:0000256" key="6">
    <source>
        <dbReference type="HAMAP-Rule" id="MF_00322"/>
    </source>
</evidence>
<feature type="compositionally biased region" description="Basic residues" evidence="7">
    <location>
        <begin position="23"/>
        <end position="35"/>
    </location>
</feature>
<dbReference type="InterPro" id="IPR014721">
    <property type="entry name" value="Ribsml_uS5_D2-typ_fold_subgr"/>
</dbReference>
<dbReference type="SUPFAM" id="SSF55874">
    <property type="entry name" value="ATPase domain of HSP90 chaperone/DNA topoisomerase II/histidine kinase"/>
    <property type="match status" value="1"/>
</dbReference>
<organism evidence="9">
    <name type="scientific">Candidatus Methanomethylicus mesodigestus</name>
    <dbReference type="NCBI Taxonomy" id="1867258"/>
    <lineage>
        <taxon>Archaea</taxon>
        <taxon>Thermoproteota</taxon>
        <taxon>Methanosuratincolia</taxon>
        <taxon>Candidatus Methanomethylicales</taxon>
        <taxon>Candidatus Methanomethylicaceae</taxon>
        <taxon>Candidatus Methanomethylicus</taxon>
    </lineage>
</organism>
<evidence type="ECO:0000256" key="2">
    <source>
        <dbReference type="ARBA" id="ARBA00022840"/>
    </source>
</evidence>
<dbReference type="PANTHER" id="PTHR48444:SF1">
    <property type="entry name" value="DNA TOPOISOMERASE 6 SUBUNIT B"/>
    <property type="match status" value="1"/>
</dbReference>
<dbReference type="NCBIfam" id="TIGR01052">
    <property type="entry name" value="top6b"/>
    <property type="match status" value="1"/>
</dbReference>
<dbReference type="Gene3D" id="1.10.8.50">
    <property type="match status" value="1"/>
</dbReference>
<dbReference type="GO" id="GO:0005524">
    <property type="term" value="F:ATP binding"/>
    <property type="evidence" value="ECO:0007669"/>
    <property type="project" value="UniProtKB-UniRule"/>
</dbReference>
<keyword evidence="2 6" id="KW-0067">ATP-binding</keyword>
<evidence type="ECO:0000256" key="1">
    <source>
        <dbReference type="ARBA" id="ARBA00022741"/>
    </source>
</evidence>
<evidence type="ECO:0000313" key="9">
    <source>
        <dbReference type="EMBL" id="HFK21227.1"/>
    </source>
</evidence>
<evidence type="ECO:0000259" key="8">
    <source>
        <dbReference type="Pfam" id="PF09239"/>
    </source>
</evidence>
<feature type="binding site" evidence="6">
    <location>
        <position position="89"/>
    </location>
    <ligand>
        <name>ATP</name>
        <dbReference type="ChEBI" id="CHEBI:30616"/>
    </ligand>
</feature>
<dbReference type="NCBIfam" id="NF003218">
    <property type="entry name" value="PRK04184.1"/>
    <property type="match status" value="1"/>
</dbReference>
<sequence>MGSPVAEAGELKAGVAKPAGARSKPRRKSKRHGKAQKAIPQQPLTVAETEAKRMRAVNPAQYYRQNLGQLGFGDPEHALVQTIKELMDNSLDACEAMMILPEINVELIATEKRYEVVTNKTKDGSVRTFPIFKVSVEDNGCGVLRSKVAKCFGKVLYGSKFFSFKQSRGQQGLGVHAAIIYAQLTSLEPAVITTKTESDPSGYRVVLKIDTERNGPVVISTEEVKFERLHGTRVELMVAGDYTDKVEYFIKELSLANPHADLAFTVVKEPNSEPKRLHFKRANEILPPQPREIKPHLLSMEPGALLEMKSNDLCCKTAKQFLTKHFVRISEEKAAQLLKASGIRQDAPPREIDVERLLKAAREGDLMRPPLDVLSPIGEDALRQSLRRMYPDAEFIGAVAREPWSYRGVPFQVEVGAAFGGQSVINDCDRVRESVFKSRVIRLGNKCPLIYDSKDCLLYKVVKEINWRNYKISQDEGSLPYAPMIIVVSLISTKVPYIVPGKFAVAYHEEIREQLRLALQTLGRMIYAFISHRQRQEHERHRQSIFQIYAKEVAKDLSYFTGMDEAKLLEGLLESAKHRKPSKTKAEAEPAKKPAPKAESPPQSKKKVAEVQAPPIKAVEATTSKKEKRTQHEGLRKQSTLEQFFG</sequence>
<dbReference type="InterPro" id="IPR020568">
    <property type="entry name" value="Ribosomal_Su5_D2-typ_SF"/>
</dbReference>
<feature type="domain" description="DNA topoisomerase VI subunit B transducer" evidence="8">
    <location>
        <begin position="369"/>
        <end position="541"/>
    </location>
</feature>
<dbReference type="Pfam" id="PF13589">
    <property type="entry name" value="HATPase_c_3"/>
    <property type="match status" value="1"/>
</dbReference>
<feature type="compositionally biased region" description="Polar residues" evidence="7">
    <location>
        <begin position="637"/>
        <end position="646"/>
    </location>
</feature>
<feature type="binding site" evidence="6">
    <location>
        <begin position="159"/>
        <end position="160"/>
    </location>
    <ligand>
        <name>ATP</name>
        <dbReference type="ChEBI" id="CHEBI:30616"/>
    </ligand>
</feature>